<feature type="compositionally biased region" description="Low complexity" evidence="7">
    <location>
        <begin position="1707"/>
        <end position="1720"/>
    </location>
</feature>
<comment type="subcellular location">
    <subcellularLocation>
        <location evidence="2">Chromosome</location>
        <location evidence="2">Telomere</location>
    </subcellularLocation>
    <subcellularLocation>
        <location evidence="1">Nucleus</location>
    </subcellularLocation>
</comment>
<reference evidence="9" key="2">
    <citation type="submission" date="2023-05" db="EMBL/GenBank/DDBJ databases">
        <authorList>
            <consortium name="Lawrence Berkeley National Laboratory"/>
            <person name="Steindorff A."/>
            <person name="Hensen N."/>
            <person name="Bonometti L."/>
            <person name="Westerberg I."/>
            <person name="Brannstrom I.O."/>
            <person name="Guillou S."/>
            <person name="Cros-Aarteil S."/>
            <person name="Calhoun S."/>
            <person name="Haridas S."/>
            <person name="Kuo A."/>
            <person name="Mondo S."/>
            <person name="Pangilinan J."/>
            <person name="Riley R."/>
            <person name="Labutti K."/>
            <person name="Andreopoulos B."/>
            <person name="Lipzen A."/>
            <person name="Chen C."/>
            <person name="Yanf M."/>
            <person name="Daum C."/>
            <person name="Ng V."/>
            <person name="Clum A."/>
            <person name="Ohm R."/>
            <person name="Martin F."/>
            <person name="Silar P."/>
            <person name="Natvig D."/>
            <person name="Lalanne C."/>
            <person name="Gautier V."/>
            <person name="Ament-Velasquez S.L."/>
            <person name="Kruys A."/>
            <person name="Hutchinson M.I."/>
            <person name="Powell A.J."/>
            <person name="Barry K."/>
            <person name="Miller A.N."/>
            <person name="Grigoriev I.V."/>
            <person name="Debuchy R."/>
            <person name="Gladieux P."/>
            <person name="Thoren M.H."/>
            <person name="Johannesson H."/>
        </authorList>
    </citation>
    <scope>NUCLEOTIDE SEQUENCE</scope>
    <source>
        <strain evidence="9">PSN293</strain>
    </source>
</reference>
<feature type="compositionally biased region" description="Acidic residues" evidence="7">
    <location>
        <begin position="1721"/>
        <end position="1730"/>
    </location>
</feature>
<evidence type="ECO:0000256" key="1">
    <source>
        <dbReference type="ARBA" id="ARBA00004123"/>
    </source>
</evidence>
<feature type="compositionally biased region" description="Low complexity" evidence="7">
    <location>
        <begin position="1521"/>
        <end position="1535"/>
    </location>
</feature>
<name>A0AAN6YJD5_9PEZI</name>
<dbReference type="InterPro" id="IPR022031">
    <property type="entry name" value="Rif1_N"/>
</dbReference>
<keyword evidence="4" id="KW-0779">Telomere</keyword>
<accession>A0AAN6YJD5</accession>
<feature type="compositionally biased region" description="Acidic residues" evidence="7">
    <location>
        <begin position="1740"/>
        <end position="1750"/>
    </location>
</feature>
<evidence type="ECO:0000256" key="4">
    <source>
        <dbReference type="ARBA" id="ARBA00022895"/>
    </source>
</evidence>
<keyword evidence="3" id="KW-0158">Chromosome</keyword>
<protein>
    <submittedName>
        <fullName evidence="9">Telomere length regulator protein rif1</fullName>
    </submittedName>
</protein>
<dbReference type="PANTHER" id="PTHR22928">
    <property type="entry name" value="TELOMERE-ASSOCIATED PROTEIN RIF1"/>
    <property type="match status" value="1"/>
</dbReference>
<evidence type="ECO:0000313" key="10">
    <source>
        <dbReference type="Proteomes" id="UP001301769"/>
    </source>
</evidence>
<evidence type="ECO:0000256" key="3">
    <source>
        <dbReference type="ARBA" id="ARBA00022454"/>
    </source>
</evidence>
<dbReference type="Proteomes" id="UP001301769">
    <property type="component" value="Unassembled WGS sequence"/>
</dbReference>
<dbReference type="PANTHER" id="PTHR22928:SF3">
    <property type="entry name" value="TELOMERE-ASSOCIATED PROTEIN RIF1"/>
    <property type="match status" value="1"/>
</dbReference>
<keyword evidence="5" id="KW-0539">Nucleus</keyword>
<evidence type="ECO:0000256" key="6">
    <source>
        <dbReference type="ARBA" id="ARBA00023306"/>
    </source>
</evidence>
<feature type="region of interest" description="Disordered" evidence="7">
    <location>
        <begin position="1829"/>
        <end position="1866"/>
    </location>
</feature>
<dbReference type="GO" id="GO:0000723">
    <property type="term" value="P:telomere maintenance"/>
    <property type="evidence" value="ECO:0007669"/>
    <property type="project" value="TreeGrafter"/>
</dbReference>
<feature type="compositionally biased region" description="Polar residues" evidence="7">
    <location>
        <begin position="1616"/>
        <end position="1632"/>
    </location>
</feature>
<evidence type="ECO:0000256" key="7">
    <source>
        <dbReference type="SAM" id="MobiDB-lite"/>
    </source>
</evidence>
<dbReference type="InterPro" id="IPR016024">
    <property type="entry name" value="ARM-type_fold"/>
</dbReference>
<keyword evidence="10" id="KW-1185">Reference proteome</keyword>
<evidence type="ECO:0000256" key="5">
    <source>
        <dbReference type="ARBA" id="ARBA00023242"/>
    </source>
</evidence>
<evidence type="ECO:0000256" key="2">
    <source>
        <dbReference type="ARBA" id="ARBA00004574"/>
    </source>
</evidence>
<reference evidence="9" key="1">
    <citation type="journal article" date="2023" name="Mol. Phylogenet. Evol.">
        <title>Genome-scale phylogeny and comparative genomics of the fungal order Sordariales.</title>
        <authorList>
            <person name="Hensen N."/>
            <person name="Bonometti L."/>
            <person name="Westerberg I."/>
            <person name="Brannstrom I.O."/>
            <person name="Guillou S."/>
            <person name="Cros-Aarteil S."/>
            <person name="Calhoun S."/>
            <person name="Haridas S."/>
            <person name="Kuo A."/>
            <person name="Mondo S."/>
            <person name="Pangilinan J."/>
            <person name="Riley R."/>
            <person name="LaButti K."/>
            <person name="Andreopoulos B."/>
            <person name="Lipzen A."/>
            <person name="Chen C."/>
            <person name="Yan M."/>
            <person name="Daum C."/>
            <person name="Ng V."/>
            <person name="Clum A."/>
            <person name="Steindorff A."/>
            <person name="Ohm R.A."/>
            <person name="Martin F."/>
            <person name="Silar P."/>
            <person name="Natvig D.O."/>
            <person name="Lalanne C."/>
            <person name="Gautier V."/>
            <person name="Ament-Velasquez S.L."/>
            <person name="Kruys A."/>
            <person name="Hutchinson M.I."/>
            <person name="Powell A.J."/>
            <person name="Barry K."/>
            <person name="Miller A.N."/>
            <person name="Grigoriev I.V."/>
            <person name="Debuchy R."/>
            <person name="Gladieux P."/>
            <person name="Hiltunen Thoren M."/>
            <person name="Johannesson H."/>
        </authorList>
    </citation>
    <scope>NUCLEOTIDE SEQUENCE</scope>
    <source>
        <strain evidence="9">PSN293</strain>
    </source>
</reference>
<feature type="compositionally biased region" description="Basic and acidic residues" evidence="7">
    <location>
        <begin position="1829"/>
        <end position="1839"/>
    </location>
</feature>
<evidence type="ECO:0000313" key="9">
    <source>
        <dbReference type="EMBL" id="KAK4220169.1"/>
    </source>
</evidence>
<feature type="region of interest" description="Disordered" evidence="7">
    <location>
        <begin position="1184"/>
        <end position="1279"/>
    </location>
</feature>
<feature type="compositionally biased region" description="Basic and acidic residues" evidence="7">
    <location>
        <begin position="1637"/>
        <end position="1649"/>
    </location>
</feature>
<feature type="region of interest" description="Disordered" evidence="7">
    <location>
        <begin position="1063"/>
        <end position="1110"/>
    </location>
</feature>
<feature type="compositionally biased region" description="Low complexity" evidence="7">
    <location>
        <begin position="45"/>
        <end position="54"/>
    </location>
</feature>
<dbReference type="GO" id="GO:0005634">
    <property type="term" value="C:nucleus"/>
    <property type="evidence" value="ECO:0007669"/>
    <property type="project" value="UniProtKB-SubCell"/>
</dbReference>
<feature type="domain" description="Telomere-associated protein Rif1 N-terminal" evidence="8">
    <location>
        <begin position="142"/>
        <end position="505"/>
    </location>
</feature>
<feature type="region of interest" description="Disordered" evidence="7">
    <location>
        <begin position="1"/>
        <end position="97"/>
    </location>
</feature>
<feature type="region of interest" description="Disordered" evidence="7">
    <location>
        <begin position="1477"/>
        <end position="1788"/>
    </location>
</feature>
<dbReference type="EMBL" id="MU858045">
    <property type="protein sequence ID" value="KAK4220169.1"/>
    <property type="molecule type" value="Genomic_DNA"/>
</dbReference>
<organism evidence="9 10">
    <name type="scientific">Rhypophila decipiens</name>
    <dbReference type="NCBI Taxonomy" id="261697"/>
    <lineage>
        <taxon>Eukaryota</taxon>
        <taxon>Fungi</taxon>
        <taxon>Dikarya</taxon>
        <taxon>Ascomycota</taxon>
        <taxon>Pezizomycotina</taxon>
        <taxon>Sordariomycetes</taxon>
        <taxon>Sordariomycetidae</taxon>
        <taxon>Sordariales</taxon>
        <taxon>Naviculisporaceae</taxon>
        <taxon>Rhypophila</taxon>
    </lineage>
</organism>
<dbReference type="SUPFAM" id="SSF48371">
    <property type="entry name" value="ARM repeat"/>
    <property type="match status" value="1"/>
</dbReference>
<keyword evidence="6" id="KW-0131">Cell cycle</keyword>
<dbReference type="GO" id="GO:0140445">
    <property type="term" value="C:chromosome, telomeric repeat region"/>
    <property type="evidence" value="ECO:0007669"/>
    <property type="project" value="TreeGrafter"/>
</dbReference>
<feature type="compositionally biased region" description="Basic and acidic residues" evidence="7">
    <location>
        <begin position="1394"/>
        <end position="1403"/>
    </location>
</feature>
<evidence type="ECO:0000259" key="8">
    <source>
        <dbReference type="Pfam" id="PF12231"/>
    </source>
</evidence>
<feature type="compositionally biased region" description="Low complexity" evidence="7">
    <location>
        <begin position="1658"/>
        <end position="1673"/>
    </location>
</feature>
<feature type="compositionally biased region" description="Basic residues" evidence="7">
    <location>
        <begin position="1551"/>
        <end position="1565"/>
    </location>
</feature>
<gene>
    <name evidence="9" type="ORF">QBC37DRAFT_408027</name>
</gene>
<feature type="compositionally biased region" description="Basic and acidic residues" evidence="7">
    <location>
        <begin position="1566"/>
        <end position="1579"/>
    </location>
</feature>
<sequence>MSPSLLENLPPRPPTPPRETHNNVLVIASIDARNPSVHTPPGINSPTSATTTHSTSRRRKRVEFSAKAQYKDPPVYPDGVTHHPQNPTPVSLPRSASKPVKSILKPTNYESNPLDAVIGDANDPTGSVPGLAAMLESSIQMLAGGDRSAKIDAYSMLARALRASNDVPDRAELSAKMGLLMQFMQRDITFKTPDGNLDTSLVNHALTFLKTLLGFPKIAPTITNDFGVFIMDHCIRSFEDPSVPKDVARHLMQVISLQNFSNKVMTSDRVGRLVTSLRHIEEHLQGKSIIMSRVSIYRKLIKQVRPLMVAHSEWLIDLFTDMLSTWKDIRNSAIALGFEAAYSSGHEKQLSRKAMEIFKTTSEDQQYIEYYEDRLNAMAKEKYESPAVPQIWSVVILILRIRLGEWDRTRDWLSIIQVCFNSNNLSTKLEANHAWNRMAYLLQGVDDTLSTKNLSTLTSPLIMQLKRKGPHEELRKTIFGSICNLIYYTFKPNTSPALLDQYWDINIKPTTAKLLDPNLEPKQEYLHYASAVLSGLFDCTTSRLWKVDRIVSSALVKPEELPAIDSKWIRRNASRVFATVQPILERDFLALADKKSPAYKLWQSLVATVASAASKEIKVSKDTATFVTEAFNVLQVVWKRGVQAEQNSQQMASQFLLATSSFLDIMVSSLGLLPFTEKTGKVQAHVKAPLYQLFSTLSFLPPGIPDDKDLADFFALVFAPFFTSKGRKAKTELAQEMLHAIPMDAPRPYGPWVLVAGTILDWLEPTSDSHQSTTSGSENPVGHEYRDVVKVLERGIKSTPNLPWSQWELVFCSLYKRARDETGDAGVAIAIVEPLAKVVLEQVTQHSTGTPSVNAVRCITELMTVARHPRDKQAVEAARRRLWGTILAGPRSASFDPFDNFYKAVNETLLYLYENFGSGVDAAVFLLKEIGVFFDRCNCQLFLKTMLALQDGILPWLEDTKRHLGSHNDKWLNTVQSLWEKLCTLLADTDKRELQLETLDRLFCATLLSSHRCIAGSSISLWNRLFEESEHLDYSDKLKEALAKVQPHADIVVPGLELSSAEYSGQQPPFMDSPEDYSLPKMPHTRGSRRSTPVPSMLLRSESPRSSKFGELNKLGEVTPKVKLTRANRPKTKPRLRHDDSQIQFAVIEPSSVGGNEMESQVLTERQKEVRERQKETTALFPEICSSPGMKSKDAKNHILPSRMSSPGKGSQHDQDKISLTPEPLNSQGRIAVTPEPDAGYNDYVSSTPTPRRGQLIPIPDHDMMDPPSSPPEPRGNPLAAEIRSRSASNSLLDDWQFSSSPISGSPNPARQEVISELTGPGEDITMSDSGEDLPQSQYDAGMMTEEVVEPMIDNEVIEESIIMNTEAPRVSPTIFKLDPIGPQTPSKNTRSAHRQETPKSDTEVFVDAPTSPLTPSPRRTERMTRSVARSTSALANEVPAAPVINNTSFNSISDLDETSLLRLVVELDAGKLDPTEYDRASASTASPHKTDLSQQQEVPRAVSPRDCIVVGDSPTKRPVSSQASRRNNRSSSAAVPCSDDGSDASQATSRGRRGKRGKRKRTLSKIHDAAEMETESRIGADAGGGKKLKAHHGASPGSSFSSTAGTGLDAEVPDSQPTTDNDNQEPAQAATTAVVDHNHDDRITKDRGVTIPSSLPEEASQQSSVSTSLSVPSEEEEHRELAGADGDVQMGDVVIDGEDDQDADVQSQIALELSQSQSQQEDEAEEVMEMDGKDKDLVLQEEENDDENDTTITDNSTEKEMEELSLQNQETGLEEPRGQESPRPVSPVKKLMDFFHGSLDILRSARLSRQEVSEIEDVFMDMKRELYNAESRGRERSRSVGSLAGPSGEGASRPASASGLAGERR</sequence>
<feature type="compositionally biased region" description="Polar residues" evidence="7">
    <location>
        <begin position="1597"/>
        <end position="1606"/>
    </location>
</feature>
<comment type="caution">
    <text evidence="9">The sequence shown here is derived from an EMBL/GenBank/DDBJ whole genome shotgun (WGS) entry which is preliminary data.</text>
</comment>
<dbReference type="Pfam" id="PF12231">
    <property type="entry name" value="Rif1_N"/>
    <property type="match status" value="1"/>
</dbReference>
<feature type="compositionally biased region" description="Polar residues" evidence="7">
    <location>
        <begin position="1482"/>
        <end position="1498"/>
    </location>
</feature>
<feature type="region of interest" description="Disordered" evidence="7">
    <location>
        <begin position="1376"/>
        <end position="1434"/>
    </location>
</feature>
<proteinExistence type="predicted"/>